<reference evidence="1 2" key="1">
    <citation type="submission" date="2019-09" db="EMBL/GenBank/DDBJ databases">
        <title>Genome sequencing of strain KACC 21233.</title>
        <authorList>
            <person name="Heo J."/>
            <person name="Kim S.-J."/>
            <person name="Kim J.-S."/>
            <person name="Hong S.-B."/>
            <person name="Kwon S.-W."/>
        </authorList>
    </citation>
    <scope>NUCLEOTIDE SEQUENCE [LARGE SCALE GENOMIC DNA]</scope>
    <source>
        <strain evidence="1 2">KACC 21233</strain>
        <plasmid evidence="1 2">unnamed2</plasmid>
    </source>
</reference>
<dbReference type="OrthoDB" id="7220132at2"/>
<evidence type="ECO:0000313" key="2">
    <source>
        <dbReference type="Proteomes" id="UP000324536"/>
    </source>
</evidence>
<keyword evidence="2" id="KW-1185">Reference proteome</keyword>
<dbReference type="AlphaFoldDB" id="A0A5C1YSZ0"/>
<dbReference type="RefSeq" id="WP_149280594.1">
    <property type="nucleotide sequence ID" value="NZ_CP043508.1"/>
</dbReference>
<dbReference type="Proteomes" id="UP000324536">
    <property type="component" value="Plasmid unnamed2"/>
</dbReference>
<organism evidence="1 2">
    <name type="scientific">Acetobacter vaccinii</name>
    <dbReference type="NCBI Taxonomy" id="2592655"/>
    <lineage>
        <taxon>Bacteria</taxon>
        <taxon>Pseudomonadati</taxon>
        <taxon>Pseudomonadota</taxon>
        <taxon>Alphaproteobacteria</taxon>
        <taxon>Acetobacterales</taxon>
        <taxon>Acetobacteraceae</taxon>
        <taxon>Acetobacter</taxon>
    </lineage>
</organism>
<geneLocation type="plasmid" evidence="1">
    <name>unnamed2</name>
</geneLocation>
<name>A0A5C1YSZ0_9PROT</name>
<gene>
    <name evidence="1" type="ORF">FLP30_13890</name>
</gene>
<accession>A0A5C1YSZ0</accession>
<dbReference type="KEGG" id="acek:FLP30_13890"/>
<proteinExistence type="predicted"/>
<dbReference type="EMBL" id="CP043508">
    <property type="protein sequence ID" value="QEO18953.1"/>
    <property type="molecule type" value="Genomic_DNA"/>
</dbReference>
<keyword evidence="1" id="KW-0614">Plasmid</keyword>
<evidence type="ECO:0000313" key="1">
    <source>
        <dbReference type="EMBL" id="QEO18953.1"/>
    </source>
</evidence>
<protein>
    <submittedName>
        <fullName evidence="1">Uncharacterized protein</fullName>
    </submittedName>
</protein>
<sequence>MFRQYYAGRWFAPRDNPLRVGPVAQGTLYRLPEYLTHGRDVTWMVMAFCNGVVAAACRDPATGRWVDRVIAGRSDRAIIRRLADGVCCEIAVARLLQVDEAQGGGASPGLPDVGRFHKAYRPCPQVLAA</sequence>